<comment type="caution">
    <text evidence="2">The sequence shown here is derived from an EMBL/GenBank/DDBJ whole genome shotgun (WGS) entry which is preliminary data.</text>
</comment>
<dbReference type="CDD" id="cd01483">
    <property type="entry name" value="E1_enzyme_family"/>
    <property type="match status" value="1"/>
</dbReference>
<dbReference type="InterPro" id="IPR035985">
    <property type="entry name" value="Ubiquitin-activating_enz"/>
</dbReference>
<dbReference type="SUPFAM" id="SSF69572">
    <property type="entry name" value="Activating enzymes of the ubiquitin-like proteins"/>
    <property type="match status" value="1"/>
</dbReference>
<evidence type="ECO:0000313" key="2">
    <source>
        <dbReference type="EMBL" id="TCO62014.1"/>
    </source>
</evidence>
<organism evidence="2 3">
    <name type="scientific">Actinocrispum wychmicini</name>
    <dbReference type="NCBI Taxonomy" id="1213861"/>
    <lineage>
        <taxon>Bacteria</taxon>
        <taxon>Bacillati</taxon>
        <taxon>Actinomycetota</taxon>
        <taxon>Actinomycetes</taxon>
        <taxon>Pseudonocardiales</taxon>
        <taxon>Pseudonocardiaceae</taxon>
        <taxon>Actinocrispum</taxon>
    </lineage>
</organism>
<feature type="domain" description="THIF-type NAD/FAD binding fold" evidence="1">
    <location>
        <begin position="38"/>
        <end position="196"/>
    </location>
</feature>
<name>A0A4R2JR98_9PSEU</name>
<dbReference type="Proteomes" id="UP000295680">
    <property type="component" value="Unassembled WGS sequence"/>
</dbReference>
<evidence type="ECO:0000259" key="1">
    <source>
        <dbReference type="Pfam" id="PF00899"/>
    </source>
</evidence>
<sequence length="294" mass="33225">MSSRNFYSFPSEYDDEIYWARVARNLGWLGDTDEQARARQTQLRDTVVGVAGCGGIGGSMVDRLARLGVLRLRIADLDTFEYSNINRQLGAGFDTIGKSKAEIVGSIVHNTAPDVAIDVCTKGITEETADEFFEGCDFVLDEIEPYEFRARYALHRAFRRSEKCKFMMTAHVYGNRTFLWKWTKDSMPLEELLGVPEDAEVNPTTAKQLMSRLIPEWPTWPADDMQRGWLIDKTTCPIIPGAPPMAQGLLLERLMFGILGIEDLGDSMKFPPSPGYAMMDSRTWTAKVVEGQWW</sequence>
<dbReference type="RefSeq" id="WP_207925954.1">
    <property type="nucleotide sequence ID" value="NZ_SLWS01000002.1"/>
</dbReference>
<dbReference type="AlphaFoldDB" id="A0A4R2JR98"/>
<proteinExistence type="predicted"/>
<keyword evidence="3" id="KW-1185">Reference proteome</keyword>
<dbReference type="PANTHER" id="PTHR43267">
    <property type="entry name" value="TRNA THREONYLCARBAMOYLADENOSINE DEHYDRATASE"/>
    <property type="match status" value="1"/>
</dbReference>
<dbReference type="InterPro" id="IPR000594">
    <property type="entry name" value="ThiF_NAD_FAD-bd"/>
</dbReference>
<gene>
    <name evidence="2" type="ORF">EV192_102151</name>
</gene>
<dbReference type="Pfam" id="PF00899">
    <property type="entry name" value="ThiF"/>
    <property type="match status" value="1"/>
</dbReference>
<dbReference type="InterPro" id="IPR045886">
    <property type="entry name" value="ThiF/MoeB/HesA"/>
</dbReference>
<dbReference type="GO" id="GO:0061504">
    <property type="term" value="P:cyclic threonylcarbamoyladenosine biosynthetic process"/>
    <property type="evidence" value="ECO:0007669"/>
    <property type="project" value="TreeGrafter"/>
</dbReference>
<dbReference type="Gene3D" id="3.40.50.720">
    <property type="entry name" value="NAD(P)-binding Rossmann-like Domain"/>
    <property type="match status" value="1"/>
</dbReference>
<dbReference type="GO" id="GO:0061503">
    <property type="term" value="F:tRNA threonylcarbamoyladenosine dehydratase"/>
    <property type="evidence" value="ECO:0007669"/>
    <property type="project" value="TreeGrafter"/>
</dbReference>
<evidence type="ECO:0000313" key="3">
    <source>
        <dbReference type="Proteomes" id="UP000295680"/>
    </source>
</evidence>
<dbReference type="PANTHER" id="PTHR43267:SF1">
    <property type="entry name" value="TRNA THREONYLCARBAMOYLADENOSINE DEHYDRATASE"/>
    <property type="match status" value="1"/>
</dbReference>
<reference evidence="2 3" key="1">
    <citation type="submission" date="2019-03" db="EMBL/GenBank/DDBJ databases">
        <title>Genomic Encyclopedia of Type Strains, Phase IV (KMG-IV): sequencing the most valuable type-strain genomes for metagenomic binning, comparative biology and taxonomic classification.</title>
        <authorList>
            <person name="Goeker M."/>
        </authorList>
    </citation>
    <scope>NUCLEOTIDE SEQUENCE [LARGE SCALE GENOMIC DNA]</scope>
    <source>
        <strain evidence="2 3">DSM 45934</strain>
    </source>
</reference>
<dbReference type="GO" id="GO:0008641">
    <property type="term" value="F:ubiquitin-like modifier activating enzyme activity"/>
    <property type="evidence" value="ECO:0007669"/>
    <property type="project" value="InterPro"/>
</dbReference>
<protein>
    <submittedName>
        <fullName evidence="2">ThiF family protein</fullName>
    </submittedName>
</protein>
<dbReference type="EMBL" id="SLWS01000002">
    <property type="protein sequence ID" value="TCO62014.1"/>
    <property type="molecule type" value="Genomic_DNA"/>
</dbReference>
<accession>A0A4R2JR98</accession>